<accession>A0A7N0ZVN2</accession>
<dbReference type="OMA" id="DHIPNIC"/>
<name>A0A7N0ZVN2_KALFE</name>
<dbReference type="PANTHER" id="PTHR33355:SF11">
    <property type="entry name" value="WALL-ASSOCIATED RECEPTOR KINASE GALACTURONAN-BINDING DOMAIN-CONTAINING PROTEIN"/>
    <property type="match status" value="1"/>
</dbReference>
<proteinExistence type="predicted"/>
<sequence>MHRFTTLNGLVLYLLVLISCADGSEIMSRTVSPCDELLHSNSSTDTSTALLTSMILCRSGKLYFRTSIGLFAISSVDYASRTLTVLLHDDDDLASCSKSASFIPPALLSAGLPSPPQPNSLLLFNCTKTNPHQPHHPVSYSIRNCSGSHSCRHLDAFHGAVHPCLEIEDIEKLGNGFHPGDLNCSHYKTVHRATSMPVEYHSGIKVSVEIDHKPDLCQDCRKPDGRCGVALKCFCHIEQCVDKVVAGSGSAPIRHQRDMLDISLLISTVLLVGFLLQKM</sequence>
<evidence type="ECO:0000256" key="1">
    <source>
        <dbReference type="SAM" id="SignalP"/>
    </source>
</evidence>
<feature type="chain" id="PRO_5029806026" evidence="1">
    <location>
        <begin position="24"/>
        <end position="279"/>
    </location>
</feature>
<dbReference type="PANTHER" id="PTHR33355">
    <property type="entry name" value="WALL-ASSOCIATED RECEPTOR KINASE CARBOXY-TERMINAL PROTEIN-RELATED"/>
    <property type="match status" value="1"/>
</dbReference>
<dbReference type="Gramene" id="Kaladp0039s0677.1.v1.1">
    <property type="protein sequence ID" value="Kaladp0039s0677.1.v1.1"/>
    <property type="gene ID" value="Kaladp0039s0677.v1.1"/>
</dbReference>
<dbReference type="Proteomes" id="UP000594263">
    <property type="component" value="Unplaced"/>
</dbReference>
<dbReference type="EnsemblPlants" id="Kaladp0039s0677.1.v1.1">
    <property type="protein sequence ID" value="Kaladp0039s0677.1.v1.1"/>
    <property type="gene ID" value="Kaladp0039s0677.v1.1"/>
</dbReference>
<reference evidence="2" key="1">
    <citation type="submission" date="2021-01" db="UniProtKB">
        <authorList>
            <consortium name="EnsemblPlants"/>
        </authorList>
    </citation>
    <scope>IDENTIFICATION</scope>
</reference>
<evidence type="ECO:0000313" key="3">
    <source>
        <dbReference type="Proteomes" id="UP000594263"/>
    </source>
</evidence>
<dbReference type="AlphaFoldDB" id="A0A7N0ZVN2"/>
<organism evidence="2 3">
    <name type="scientific">Kalanchoe fedtschenkoi</name>
    <name type="common">Lavender scallops</name>
    <name type="synonym">South American air plant</name>
    <dbReference type="NCBI Taxonomy" id="63787"/>
    <lineage>
        <taxon>Eukaryota</taxon>
        <taxon>Viridiplantae</taxon>
        <taxon>Streptophyta</taxon>
        <taxon>Embryophyta</taxon>
        <taxon>Tracheophyta</taxon>
        <taxon>Spermatophyta</taxon>
        <taxon>Magnoliopsida</taxon>
        <taxon>eudicotyledons</taxon>
        <taxon>Gunneridae</taxon>
        <taxon>Pentapetalae</taxon>
        <taxon>Saxifragales</taxon>
        <taxon>Crassulaceae</taxon>
        <taxon>Kalanchoe</taxon>
    </lineage>
</organism>
<feature type="signal peptide" evidence="1">
    <location>
        <begin position="1"/>
        <end position="23"/>
    </location>
</feature>
<keyword evidence="3" id="KW-1185">Reference proteome</keyword>
<dbReference type="PROSITE" id="PS51257">
    <property type="entry name" value="PROKAR_LIPOPROTEIN"/>
    <property type="match status" value="1"/>
</dbReference>
<evidence type="ECO:0000313" key="2">
    <source>
        <dbReference type="EnsemblPlants" id="Kaladp0039s0677.1.v1.1"/>
    </source>
</evidence>
<keyword evidence="1" id="KW-0732">Signal</keyword>
<protein>
    <submittedName>
        <fullName evidence="2">Uncharacterized protein</fullName>
    </submittedName>
</protein>